<accession>A0A164SG50</accession>
<evidence type="ECO:0000256" key="1">
    <source>
        <dbReference type="ARBA" id="ARBA00022679"/>
    </source>
</evidence>
<feature type="compositionally biased region" description="Acidic residues" evidence="7">
    <location>
        <begin position="637"/>
        <end position="646"/>
    </location>
</feature>
<keyword evidence="4" id="KW-0833">Ubl conjugation pathway</keyword>
<dbReference type="GO" id="GO:0006511">
    <property type="term" value="P:ubiquitin-dependent protein catabolic process"/>
    <property type="evidence" value="ECO:0007669"/>
    <property type="project" value="TreeGrafter"/>
</dbReference>
<feature type="compositionally biased region" description="Polar residues" evidence="7">
    <location>
        <begin position="702"/>
        <end position="730"/>
    </location>
</feature>
<dbReference type="InterPro" id="IPR000253">
    <property type="entry name" value="FHA_dom"/>
</dbReference>
<feature type="compositionally biased region" description="Polar residues" evidence="7">
    <location>
        <begin position="757"/>
        <end position="770"/>
    </location>
</feature>
<feature type="compositionally biased region" description="Polar residues" evidence="7">
    <location>
        <begin position="176"/>
        <end position="195"/>
    </location>
</feature>
<dbReference type="SUPFAM" id="SSF57850">
    <property type="entry name" value="RING/U-box"/>
    <property type="match status" value="1"/>
</dbReference>
<organism evidence="10 11">
    <name type="scientific">Sistotremastrum niveocremeum HHB9708</name>
    <dbReference type="NCBI Taxonomy" id="1314777"/>
    <lineage>
        <taxon>Eukaryota</taxon>
        <taxon>Fungi</taxon>
        <taxon>Dikarya</taxon>
        <taxon>Basidiomycota</taxon>
        <taxon>Agaricomycotina</taxon>
        <taxon>Agaricomycetes</taxon>
        <taxon>Sistotremastrales</taxon>
        <taxon>Sistotremastraceae</taxon>
        <taxon>Sertulicium</taxon>
        <taxon>Sertulicium niveocremeum</taxon>
    </lineage>
</organism>
<feature type="domain" description="RING-type" evidence="9">
    <location>
        <begin position="374"/>
        <end position="418"/>
    </location>
</feature>
<gene>
    <name evidence="10" type="ORF">SISNIDRAFT_429954</name>
</gene>
<feature type="compositionally biased region" description="Polar residues" evidence="7">
    <location>
        <begin position="1"/>
        <end position="12"/>
    </location>
</feature>
<evidence type="ECO:0000256" key="6">
    <source>
        <dbReference type="PROSITE-ProRule" id="PRU00175"/>
    </source>
</evidence>
<dbReference type="OrthoDB" id="687730at2759"/>
<feature type="domain" description="FHA" evidence="8">
    <location>
        <begin position="224"/>
        <end position="284"/>
    </location>
</feature>
<dbReference type="InterPro" id="IPR042823">
    <property type="entry name" value="Dma1/Dma2_RING-H2"/>
</dbReference>
<keyword evidence="11" id="KW-1185">Reference proteome</keyword>
<name>A0A164SG50_9AGAM</name>
<dbReference type="SUPFAM" id="SSF49879">
    <property type="entry name" value="SMAD/FHA domain"/>
    <property type="match status" value="1"/>
</dbReference>
<dbReference type="EMBL" id="KV419415">
    <property type="protein sequence ID" value="KZS91446.1"/>
    <property type="molecule type" value="Genomic_DNA"/>
</dbReference>
<dbReference type="PANTHER" id="PTHR15067:SF7">
    <property type="entry name" value="E3 UBIQUITIN-PROTEIN LIGASE DMA1-RELATED"/>
    <property type="match status" value="1"/>
</dbReference>
<dbReference type="AlphaFoldDB" id="A0A164SG50"/>
<evidence type="ECO:0000313" key="11">
    <source>
        <dbReference type="Proteomes" id="UP000076722"/>
    </source>
</evidence>
<feature type="compositionally biased region" description="Low complexity" evidence="7">
    <location>
        <begin position="151"/>
        <end position="163"/>
    </location>
</feature>
<keyword evidence="5" id="KW-0862">Zinc</keyword>
<keyword evidence="3 6" id="KW-0863">Zinc-finger</keyword>
<dbReference type="Gene3D" id="2.60.200.20">
    <property type="match status" value="1"/>
</dbReference>
<evidence type="ECO:0000256" key="2">
    <source>
        <dbReference type="ARBA" id="ARBA00022723"/>
    </source>
</evidence>
<evidence type="ECO:0008006" key="12">
    <source>
        <dbReference type="Google" id="ProtNLM"/>
    </source>
</evidence>
<feature type="compositionally biased region" description="Gly residues" evidence="7">
    <location>
        <begin position="787"/>
        <end position="815"/>
    </location>
</feature>
<dbReference type="Pfam" id="PF00498">
    <property type="entry name" value="FHA"/>
    <property type="match status" value="1"/>
</dbReference>
<dbReference type="InterPro" id="IPR008984">
    <property type="entry name" value="SMAD_FHA_dom_sf"/>
</dbReference>
<dbReference type="PANTHER" id="PTHR15067">
    <property type="entry name" value="E3 UBIQUITIN-PROTEIN LIGASE RNF8"/>
    <property type="match status" value="1"/>
</dbReference>
<proteinExistence type="predicted"/>
<evidence type="ECO:0000256" key="3">
    <source>
        <dbReference type="ARBA" id="ARBA00022771"/>
    </source>
</evidence>
<feature type="region of interest" description="Disordered" evidence="7">
    <location>
        <begin position="429"/>
        <end position="476"/>
    </location>
</feature>
<evidence type="ECO:0000256" key="7">
    <source>
        <dbReference type="SAM" id="MobiDB-lite"/>
    </source>
</evidence>
<dbReference type="GO" id="GO:0016567">
    <property type="term" value="P:protein ubiquitination"/>
    <property type="evidence" value="ECO:0007669"/>
    <property type="project" value="TreeGrafter"/>
</dbReference>
<dbReference type="Gene3D" id="3.30.40.10">
    <property type="entry name" value="Zinc/RING finger domain, C3HC4 (zinc finger)"/>
    <property type="match status" value="1"/>
</dbReference>
<dbReference type="InterPro" id="IPR001841">
    <property type="entry name" value="Znf_RING"/>
</dbReference>
<keyword evidence="1" id="KW-0808">Transferase</keyword>
<evidence type="ECO:0000256" key="4">
    <source>
        <dbReference type="ARBA" id="ARBA00022786"/>
    </source>
</evidence>
<evidence type="ECO:0000259" key="9">
    <source>
        <dbReference type="PROSITE" id="PS50089"/>
    </source>
</evidence>
<feature type="region of interest" description="Disordered" evidence="7">
    <location>
        <begin position="1"/>
        <end position="195"/>
    </location>
</feature>
<dbReference type="SMART" id="SM00240">
    <property type="entry name" value="FHA"/>
    <property type="match status" value="1"/>
</dbReference>
<dbReference type="STRING" id="1314777.A0A164SG50"/>
<feature type="region of interest" description="Disordered" evidence="7">
    <location>
        <begin position="610"/>
        <end position="822"/>
    </location>
</feature>
<feature type="compositionally biased region" description="Polar residues" evidence="7">
    <location>
        <begin position="657"/>
        <end position="694"/>
    </location>
</feature>
<dbReference type="CDD" id="cd16458">
    <property type="entry name" value="RING-H2_Dmap-like"/>
    <property type="match status" value="1"/>
</dbReference>
<dbReference type="GO" id="GO:0061630">
    <property type="term" value="F:ubiquitin protein ligase activity"/>
    <property type="evidence" value="ECO:0007669"/>
    <property type="project" value="TreeGrafter"/>
</dbReference>
<dbReference type="Pfam" id="PF17123">
    <property type="entry name" value="zf-RING_11"/>
    <property type="match status" value="1"/>
</dbReference>
<dbReference type="GO" id="GO:0005829">
    <property type="term" value="C:cytosol"/>
    <property type="evidence" value="ECO:0007669"/>
    <property type="project" value="TreeGrafter"/>
</dbReference>
<dbReference type="GO" id="GO:0000151">
    <property type="term" value="C:ubiquitin ligase complex"/>
    <property type="evidence" value="ECO:0007669"/>
    <property type="project" value="TreeGrafter"/>
</dbReference>
<evidence type="ECO:0000259" key="8">
    <source>
        <dbReference type="PROSITE" id="PS50006"/>
    </source>
</evidence>
<protein>
    <recommendedName>
        <fullName evidence="12">SMAD/FHA domain-containing protein</fullName>
    </recommendedName>
</protein>
<feature type="compositionally biased region" description="Acidic residues" evidence="7">
    <location>
        <begin position="439"/>
        <end position="451"/>
    </location>
</feature>
<feature type="compositionally biased region" description="Low complexity" evidence="7">
    <location>
        <begin position="731"/>
        <end position="740"/>
    </location>
</feature>
<dbReference type="Proteomes" id="UP000076722">
    <property type="component" value="Unassembled WGS sequence"/>
</dbReference>
<dbReference type="PROSITE" id="PS50089">
    <property type="entry name" value="ZF_RING_2"/>
    <property type="match status" value="1"/>
</dbReference>
<dbReference type="GO" id="GO:0032153">
    <property type="term" value="C:cell division site"/>
    <property type="evidence" value="ECO:0007669"/>
    <property type="project" value="TreeGrafter"/>
</dbReference>
<dbReference type="InterPro" id="IPR013083">
    <property type="entry name" value="Znf_RING/FYVE/PHD"/>
</dbReference>
<feature type="compositionally biased region" description="Basic and acidic residues" evidence="7">
    <location>
        <begin position="463"/>
        <end position="476"/>
    </location>
</feature>
<dbReference type="GO" id="GO:0008270">
    <property type="term" value="F:zinc ion binding"/>
    <property type="evidence" value="ECO:0007669"/>
    <property type="project" value="UniProtKB-KW"/>
</dbReference>
<evidence type="ECO:0000256" key="5">
    <source>
        <dbReference type="ARBA" id="ARBA00022833"/>
    </source>
</evidence>
<dbReference type="PROSITE" id="PS50006">
    <property type="entry name" value="FHA_DOMAIN"/>
    <property type="match status" value="1"/>
</dbReference>
<keyword evidence="2" id="KW-0479">Metal-binding</keyword>
<reference evidence="10 11" key="1">
    <citation type="journal article" date="2016" name="Mol. Biol. Evol.">
        <title>Comparative Genomics of Early-Diverging Mushroom-Forming Fungi Provides Insights into the Origins of Lignocellulose Decay Capabilities.</title>
        <authorList>
            <person name="Nagy L.G."/>
            <person name="Riley R."/>
            <person name="Tritt A."/>
            <person name="Adam C."/>
            <person name="Daum C."/>
            <person name="Floudas D."/>
            <person name="Sun H."/>
            <person name="Yadav J.S."/>
            <person name="Pangilinan J."/>
            <person name="Larsson K.H."/>
            <person name="Matsuura K."/>
            <person name="Barry K."/>
            <person name="Labutti K."/>
            <person name="Kuo R."/>
            <person name="Ohm R.A."/>
            <person name="Bhattacharya S.S."/>
            <person name="Shirouzu T."/>
            <person name="Yoshinaga Y."/>
            <person name="Martin F.M."/>
            <person name="Grigoriev I.V."/>
            <person name="Hibbett D.S."/>
        </authorList>
    </citation>
    <scope>NUCLEOTIDE SEQUENCE [LARGE SCALE GENOMIC DNA]</scope>
    <source>
        <strain evidence="10 11">HHB9708</strain>
    </source>
</reference>
<evidence type="ECO:0000313" key="10">
    <source>
        <dbReference type="EMBL" id="KZS91446.1"/>
    </source>
</evidence>
<sequence length="822" mass="86741">MDPNGETRQSVLSILGRVGRGARPSDPGGGAHFLSAPNTGDGNRGAMSDNEGTRLGSSTNHPLPPTPNEFGQMPQSAGAGVASLGHRRRTATSNNPLPPPPPPSASNNTASGGFGGILRRRRSTTDTPGVPPAHLIAVGLPPQLAASTQTPSRRSATQAAAQPPSNPAPEPSRPQGSFTRTTSTPNNPSATQTQRIRLVPHLDSNRSLHFEAFTRDVKPGDSALRIGRFTDRSNQGINHNAGNKLAFKSKVVSRGHAEVWLSEGKFWIKDTSSSSGTFLNHVRLSAPGTESAPHVLKDGDVLQLGVDFQGGTEDIYKCVKIRIEIGREWQRSNNAFNSEAKKLLQGLGVTGPIIEGKGKSADKKNIVASGQPDCCICLFPVSICQAIFLAPCSHAFHYKCIKPLLDMHHPGFSCPLCRTFANLDEDVEVEAEPVPSSGDGEDMAADDEGVEEPPLTRHSNSLEQERDHEPDAMGMDRSDEGAIMIDDDVEMLNQSQSHGRPSHINTRANPRGPQAHDMIVDLTATSPPAAYPPTTASTPMHSAHARTFDIGDITDAEPPLPPIPFSAPATLPVGSGHGGHPGEVTAIMGDDDEVERMYVDASLHHDVDVQLVGSHSRSRRPSGSGEGYGEDVIVVGDIEDEDDEEYERPSGFGGRSSMHNRSTHSLNTPGHHGQQSSPHGQPQASPYHSNTRSLSRPHSRQASHSQNHSPRMGGSSTLGATRSVPMNISPSHGSSSSQGQGHHGRSRSVDPSGSGGINESESTPLNNFFNTFLHGRRSRSGVQSGDEGPGGTSGSAGGGDDSGDGSAEGNGGRAGVGAKRKR</sequence>
<dbReference type="SMART" id="SM00184">
    <property type="entry name" value="RING"/>
    <property type="match status" value="1"/>
</dbReference>